<reference evidence="6" key="1">
    <citation type="submission" date="2001-06" db="EMBL/GenBank/DDBJ databases">
        <title>Molecular evolution of insect odorant binding proteins.</title>
        <authorList>
            <person name="Robertson H.M."/>
            <person name="Brakebill C."/>
            <person name="Schmidt L."/>
            <person name="Mostafavipour P."/>
            <person name="Todres E."/>
            <person name="Ramsdell K."/>
            <person name="Patch H.M."/>
            <person name="Walden K.K.O."/>
            <person name="Nardi J.B."/>
        </authorList>
    </citation>
    <scope>NUCLEOTIDE SEQUENCE</scope>
</reference>
<dbReference type="FunFam" id="1.10.238.20:FF:000001">
    <property type="entry name" value="General odorant-binding protein lush"/>
    <property type="match status" value="1"/>
</dbReference>
<dbReference type="InterPro" id="IPR006170">
    <property type="entry name" value="PBP/GOBP"/>
</dbReference>
<evidence type="ECO:0000256" key="1">
    <source>
        <dbReference type="ARBA" id="ARBA00004613"/>
    </source>
</evidence>
<feature type="chain" id="PRO_5004317638" evidence="5">
    <location>
        <begin position="19"/>
        <end position="137"/>
    </location>
</feature>
<feature type="signal peptide" evidence="5">
    <location>
        <begin position="1"/>
        <end position="18"/>
    </location>
</feature>
<accession>Q8WRV9</accession>
<evidence type="ECO:0000256" key="4">
    <source>
        <dbReference type="ARBA" id="ARBA00022729"/>
    </source>
</evidence>
<evidence type="ECO:0000313" key="6">
    <source>
        <dbReference type="EMBL" id="AAL60425.1"/>
    </source>
</evidence>
<dbReference type="EMBL" id="AF393500">
    <property type="protein sequence ID" value="AAL60425.1"/>
    <property type="molecule type" value="mRNA"/>
</dbReference>
<keyword evidence="3" id="KW-0964">Secreted</keyword>
<dbReference type="CDD" id="cd23992">
    <property type="entry name" value="PBP_GOBP"/>
    <property type="match status" value="1"/>
</dbReference>
<dbReference type="PANTHER" id="PTHR11857:SF43">
    <property type="entry name" value="GEO07291P1-RELATED"/>
    <property type="match status" value="1"/>
</dbReference>
<dbReference type="SUPFAM" id="SSF47565">
    <property type="entry name" value="Insect pheromone/odorant-binding proteins"/>
    <property type="match status" value="1"/>
</dbReference>
<dbReference type="GO" id="GO:0005549">
    <property type="term" value="F:odorant binding"/>
    <property type="evidence" value="ECO:0007669"/>
    <property type="project" value="InterPro"/>
</dbReference>
<dbReference type="PANTHER" id="PTHR11857">
    <property type="entry name" value="ODORANT BINDING PROTEIN-RELATED"/>
    <property type="match status" value="1"/>
</dbReference>
<comment type="subcellular location">
    <subcellularLocation>
        <location evidence="1">Secreted</location>
    </subcellularLocation>
</comment>
<evidence type="ECO:0000256" key="3">
    <source>
        <dbReference type="ARBA" id="ARBA00022525"/>
    </source>
</evidence>
<keyword evidence="4 5" id="KW-0732">Signal</keyword>
<sequence length="137" mass="14742">MQACLFLTLVLAVVGLNAHNVHLTDGQKEKANEPIAACIKETGIKPEVIAEAKKGHYSEDEAMKKFILCFFHKAGIVNADGKLNLDVAIAKLPPGVDKTEATKTLEGCKDNGGKDAADPAFAIFKCYKDATKTHVLF</sequence>
<protein>
    <submittedName>
        <fullName evidence="6">Antennal binding protein 7</fullName>
    </submittedName>
</protein>
<dbReference type="GO" id="GO:0007608">
    <property type="term" value="P:sensory perception of smell"/>
    <property type="evidence" value="ECO:0007669"/>
    <property type="project" value="TreeGrafter"/>
</dbReference>
<name>Q8WRV9_MANSE</name>
<dbReference type="Gene3D" id="1.10.238.20">
    <property type="entry name" value="Pheromone/general odorant binding protein domain"/>
    <property type="match status" value="1"/>
</dbReference>
<proteinExistence type="evidence at transcript level"/>
<dbReference type="SMART" id="SM00708">
    <property type="entry name" value="PhBP"/>
    <property type="match status" value="1"/>
</dbReference>
<dbReference type="GO" id="GO:0005615">
    <property type="term" value="C:extracellular space"/>
    <property type="evidence" value="ECO:0007669"/>
    <property type="project" value="TreeGrafter"/>
</dbReference>
<evidence type="ECO:0000256" key="2">
    <source>
        <dbReference type="ARBA" id="ARBA00008098"/>
    </source>
</evidence>
<organism evidence="6">
    <name type="scientific">Manduca sexta</name>
    <name type="common">Tobacco hawkmoth</name>
    <name type="synonym">Tobacco hornworm</name>
    <dbReference type="NCBI Taxonomy" id="7130"/>
    <lineage>
        <taxon>Eukaryota</taxon>
        <taxon>Metazoa</taxon>
        <taxon>Ecdysozoa</taxon>
        <taxon>Arthropoda</taxon>
        <taxon>Hexapoda</taxon>
        <taxon>Insecta</taxon>
        <taxon>Pterygota</taxon>
        <taxon>Neoptera</taxon>
        <taxon>Endopterygota</taxon>
        <taxon>Lepidoptera</taxon>
        <taxon>Glossata</taxon>
        <taxon>Ditrysia</taxon>
        <taxon>Bombycoidea</taxon>
        <taxon>Sphingidae</taxon>
        <taxon>Sphinginae</taxon>
        <taxon>Sphingini</taxon>
        <taxon>Manduca</taxon>
    </lineage>
</organism>
<dbReference type="AlphaFoldDB" id="Q8WRV9"/>
<dbReference type="Pfam" id="PF01395">
    <property type="entry name" value="PBP_GOBP"/>
    <property type="match status" value="1"/>
</dbReference>
<comment type="similarity">
    <text evidence="2">Belongs to the PBP/GOBP family.</text>
</comment>
<dbReference type="InterPro" id="IPR036728">
    <property type="entry name" value="PBP_GOBP_sf"/>
</dbReference>
<evidence type="ECO:0000256" key="5">
    <source>
        <dbReference type="SAM" id="SignalP"/>
    </source>
</evidence>
<dbReference type="OrthoDB" id="8194670at2759"/>